<proteinExistence type="predicted"/>
<accession>A0A7J6RXK7</accession>
<feature type="non-terminal residue" evidence="2">
    <location>
        <position position="1"/>
    </location>
</feature>
<feature type="region of interest" description="Disordered" evidence="1">
    <location>
        <begin position="86"/>
        <end position="124"/>
    </location>
</feature>
<comment type="caution">
    <text evidence="2">The sequence shown here is derived from an EMBL/GenBank/DDBJ whole genome shotgun (WGS) entry which is preliminary data.</text>
</comment>
<sequence>MIFVTPGNPKDVVVNCLESADYYFMQVLRRKIAAESAWVKAMKTSLTTLREYFSADDRFKMGIMWKVKDGIDPKEFLAKHALSATPWPSSIGSSSPPPPPPSAKGHAPPPPPPSRRLFIHSPRS</sequence>
<evidence type="ECO:0000313" key="3">
    <source>
        <dbReference type="Proteomes" id="UP000574390"/>
    </source>
</evidence>
<dbReference type="AlphaFoldDB" id="A0A7J6RXK7"/>
<name>A0A7J6RXK7_PEROL</name>
<feature type="compositionally biased region" description="Pro residues" evidence="1">
    <location>
        <begin position="95"/>
        <end position="114"/>
    </location>
</feature>
<dbReference type="SUPFAM" id="SSF101278">
    <property type="entry name" value="N-terminal domain of adenylylcyclase associated protein, CAP"/>
    <property type="match status" value="1"/>
</dbReference>
<organism evidence="2 3">
    <name type="scientific">Perkinsus olseni</name>
    <name type="common">Perkinsus atlanticus</name>
    <dbReference type="NCBI Taxonomy" id="32597"/>
    <lineage>
        <taxon>Eukaryota</taxon>
        <taxon>Sar</taxon>
        <taxon>Alveolata</taxon>
        <taxon>Perkinsozoa</taxon>
        <taxon>Perkinsea</taxon>
        <taxon>Perkinsida</taxon>
        <taxon>Perkinsidae</taxon>
        <taxon>Perkinsus</taxon>
    </lineage>
</organism>
<dbReference type="Gene3D" id="1.25.40.330">
    <property type="entry name" value="Adenylate cyclase-associated CAP, N-terminal domain"/>
    <property type="match status" value="1"/>
</dbReference>
<evidence type="ECO:0000313" key="2">
    <source>
        <dbReference type="EMBL" id="KAF4725015.1"/>
    </source>
</evidence>
<dbReference type="EMBL" id="JABANM010019104">
    <property type="protein sequence ID" value="KAF4725015.1"/>
    <property type="molecule type" value="Genomic_DNA"/>
</dbReference>
<dbReference type="Proteomes" id="UP000574390">
    <property type="component" value="Unassembled WGS sequence"/>
</dbReference>
<reference evidence="2 3" key="1">
    <citation type="submission" date="2020-04" db="EMBL/GenBank/DDBJ databases">
        <title>Perkinsus olseni comparative genomics.</title>
        <authorList>
            <person name="Bogema D.R."/>
        </authorList>
    </citation>
    <scope>NUCLEOTIDE SEQUENCE [LARGE SCALE GENOMIC DNA]</scope>
    <source>
        <strain evidence="2">ATCC PRA-205</strain>
    </source>
</reference>
<dbReference type="InterPro" id="IPR036222">
    <property type="entry name" value="CAP_N_sf"/>
</dbReference>
<evidence type="ECO:0000256" key="1">
    <source>
        <dbReference type="SAM" id="MobiDB-lite"/>
    </source>
</evidence>
<protein>
    <submittedName>
        <fullName evidence="2">Uncharacterized protein</fullName>
    </submittedName>
</protein>
<gene>
    <name evidence="2" type="ORF">FOZ62_021403</name>
</gene>